<dbReference type="Gene3D" id="3.40.525.10">
    <property type="entry name" value="CRAL-TRIO lipid binding domain"/>
    <property type="match status" value="1"/>
</dbReference>
<dbReference type="CDD" id="cd00170">
    <property type="entry name" value="SEC14"/>
    <property type="match status" value="1"/>
</dbReference>
<gene>
    <name evidence="2" type="ORF">CERSUDRAFT_112035</name>
</gene>
<dbReference type="STRING" id="914234.M2RMP6"/>
<dbReference type="Pfam" id="PF00650">
    <property type="entry name" value="CRAL_TRIO"/>
    <property type="match status" value="1"/>
</dbReference>
<dbReference type="PANTHER" id="PTHR45657">
    <property type="entry name" value="CRAL-TRIO DOMAIN-CONTAINING PROTEIN YKL091C-RELATED"/>
    <property type="match status" value="1"/>
</dbReference>
<dbReference type="Gene3D" id="1.10.8.20">
    <property type="entry name" value="N-terminal domain of phosphatidylinositol transfer protein sec14p"/>
    <property type="match status" value="1"/>
</dbReference>
<dbReference type="Proteomes" id="UP000016930">
    <property type="component" value="Unassembled WGS sequence"/>
</dbReference>
<dbReference type="OrthoDB" id="30289at2759"/>
<dbReference type="SUPFAM" id="SSF52087">
    <property type="entry name" value="CRAL/TRIO domain"/>
    <property type="match status" value="1"/>
</dbReference>
<dbReference type="InterPro" id="IPR011074">
    <property type="entry name" value="CRAL/TRIO_N_dom"/>
</dbReference>
<name>M2RMP6_CERS8</name>
<dbReference type="PANTHER" id="PTHR45657:SF3">
    <property type="entry name" value="TRANSPORTER, PUTATIVE (AFU_ORTHOLOGUE AFUA_5G09260)-RELATED"/>
    <property type="match status" value="1"/>
</dbReference>
<dbReference type="AlphaFoldDB" id="M2RMP6"/>
<reference evidence="2 3" key="1">
    <citation type="journal article" date="2012" name="Proc. Natl. Acad. Sci. U.S.A.">
        <title>Comparative genomics of Ceriporiopsis subvermispora and Phanerochaete chrysosporium provide insight into selective ligninolysis.</title>
        <authorList>
            <person name="Fernandez-Fueyo E."/>
            <person name="Ruiz-Duenas F.J."/>
            <person name="Ferreira P."/>
            <person name="Floudas D."/>
            <person name="Hibbett D.S."/>
            <person name="Canessa P."/>
            <person name="Larrondo L.F."/>
            <person name="James T.Y."/>
            <person name="Seelenfreund D."/>
            <person name="Lobos S."/>
            <person name="Polanco R."/>
            <person name="Tello M."/>
            <person name="Honda Y."/>
            <person name="Watanabe T."/>
            <person name="Watanabe T."/>
            <person name="Ryu J.S."/>
            <person name="Kubicek C.P."/>
            <person name="Schmoll M."/>
            <person name="Gaskell J."/>
            <person name="Hammel K.E."/>
            <person name="St John F.J."/>
            <person name="Vanden Wymelenberg A."/>
            <person name="Sabat G."/>
            <person name="Splinter BonDurant S."/>
            <person name="Syed K."/>
            <person name="Yadav J.S."/>
            <person name="Doddapaneni H."/>
            <person name="Subramanian V."/>
            <person name="Lavin J.L."/>
            <person name="Oguiza J.A."/>
            <person name="Perez G."/>
            <person name="Pisabarro A.G."/>
            <person name="Ramirez L."/>
            <person name="Santoyo F."/>
            <person name="Master E."/>
            <person name="Coutinho P.M."/>
            <person name="Henrissat B."/>
            <person name="Lombard V."/>
            <person name="Magnuson J.K."/>
            <person name="Kuees U."/>
            <person name="Hori C."/>
            <person name="Igarashi K."/>
            <person name="Samejima M."/>
            <person name="Held B.W."/>
            <person name="Barry K.W."/>
            <person name="LaButti K.M."/>
            <person name="Lapidus A."/>
            <person name="Lindquist E.A."/>
            <person name="Lucas S.M."/>
            <person name="Riley R."/>
            <person name="Salamov A.A."/>
            <person name="Hoffmeister D."/>
            <person name="Schwenk D."/>
            <person name="Hadar Y."/>
            <person name="Yarden O."/>
            <person name="de Vries R.P."/>
            <person name="Wiebenga A."/>
            <person name="Stenlid J."/>
            <person name="Eastwood D."/>
            <person name="Grigoriev I.V."/>
            <person name="Berka R.M."/>
            <person name="Blanchette R.A."/>
            <person name="Kersten P."/>
            <person name="Martinez A.T."/>
            <person name="Vicuna R."/>
            <person name="Cullen D."/>
        </authorList>
    </citation>
    <scope>NUCLEOTIDE SEQUENCE [LARGE SCALE GENOMIC DNA]</scope>
    <source>
        <strain evidence="2 3">B</strain>
    </source>
</reference>
<dbReference type="Pfam" id="PF03765">
    <property type="entry name" value="CRAL_TRIO_N"/>
    <property type="match status" value="1"/>
</dbReference>
<protein>
    <recommendedName>
        <fullName evidence="1">CRAL-TRIO domain-containing protein</fullName>
    </recommendedName>
</protein>
<dbReference type="SMART" id="SM01100">
    <property type="entry name" value="CRAL_TRIO_N"/>
    <property type="match status" value="1"/>
</dbReference>
<keyword evidence="3" id="KW-1185">Reference proteome</keyword>
<organism evidence="2 3">
    <name type="scientific">Ceriporiopsis subvermispora (strain B)</name>
    <name type="common">White-rot fungus</name>
    <name type="synonym">Gelatoporia subvermispora</name>
    <dbReference type="NCBI Taxonomy" id="914234"/>
    <lineage>
        <taxon>Eukaryota</taxon>
        <taxon>Fungi</taxon>
        <taxon>Dikarya</taxon>
        <taxon>Basidiomycota</taxon>
        <taxon>Agaricomycotina</taxon>
        <taxon>Agaricomycetes</taxon>
        <taxon>Polyporales</taxon>
        <taxon>Gelatoporiaceae</taxon>
        <taxon>Gelatoporia</taxon>
    </lineage>
</organism>
<dbReference type="SUPFAM" id="SSF46938">
    <property type="entry name" value="CRAL/TRIO N-terminal domain"/>
    <property type="match status" value="1"/>
</dbReference>
<accession>M2RMP6</accession>
<feature type="domain" description="CRAL-TRIO" evidence="1">
    <location>
        <begin position="108"/>
        <end position="291"/>
    </location>
</feature>
<dbReference type="InterPro" id="IPR051026">
    <property type="entry name" value="PI/PC_transfer"/>
</dbReference>
<sequence>MSGDGPSTGIPDAGVDVFAGHLGHLSPDQDRAFAAFKKALTDAGLYTPPIERDGAVEKPASHDDITLLRFLRARRFDPPKAVKQFSDTEAWRRQHDVEALYASFPSDEFELSRRFYPRWTGRRDRNGRPVYVYRLASLQGELVKELGTVPAERRYQRIVALYELMVRFVLPLCSALPHAEQDTPISDVTTIIDLSAVSLGTLWTLRSHLGEASTLAKAHYPETLGTIAVLHAPSFFPTVWGWIKGWFDPGTRAKIHIVAADPSGRAPAELTALIAPSDLPQPYGGELPWRFEDPPALDEQAAAALGGQLPRGPVEWVGRVKRLGEAETVNGTGGEGEQKNT</sequence>
<evidence type="ECO:0000313" key="3">
    <source>
        <dbReference type="Proteomes" id="UP000016930"/>
    </source>
</evidence>
<dbReference type="SMART" id="SM00516">
    <property type="entry name" value="SEC14"/>
    <property type="match status" value="1"/>
</dbReference>
<dbReference type="InterPro" id="IPR036865">
    <property type="entry name" value="CRAL-TRIO_dom_sf"/>
</dbReference>
<evidence type="ECO:0000313" key="2">
    <source>
        <dbReference type="EMBL" id="EMD39747.1"/>
    </source>
</evidence>
<dbReference type="InterPro" id="IPR001251">
    <property type="entry name" value="CRAL-TRIO_dom"/>
</dbReference>
<dbReference type="PROSITE" id="PS50191">
    <property type="entry name" value="CRAL_TRIO"/>
    <property type="match status" value="1"/>
</dbReference>
<proteinExistence type="predicted"/>
<dbReference type="HOGENOM" id="CLU_014001_4_0_1"/>
<evidence type="ECO:0000259" key="1">
    <source>
        <dbReference type="PROSITE" id="PS50191"/>
    </source>
</evidence>
<dbReference type="InterPro" id="IPR036273">
    <property type="entry name" value="CRAL/TRIO_N_dom_sf"/>
</dbReference>
<dbReference type="EMBL" id="KB445793">
    <property type="protein sequence ID" value="EMD39747.1"/>
    <property type="molecule type" value="Genomic_DNA"/>
</dbReference>